<dbReference type="AlphaFoldDB" id="A0AAD6CCS7"/>
<evidence type="ECO:0000313" key="2">
    <source>
        <dbReference type="EMBL" id="KAJ5460737.1"/>
    </source>
</evidence>
<evidence type="ECO:0000256" key="1">
    <source>
        <dbReference type="SAM" id="MobiDB-lite"/>
    </source>
</evidence>
<evidence type="ECO:0000313" key="3">
    <source>
        <dbReference type="Proteomes" id="UP001213681"/>
    </source>
</evidence>
<proteinExistence type="predicted"/>
<keyword evidence="3" id="KW-1185">Reference proteome</keyword>
<organism evidence="2 3">
    <name type="scientific">Penicillium daleae</name>
    <dbReference type="NCBI Taxonomy" id="63821"/>
    <lineage>
        <taxon>Eukaryota</taxon>
        <taxon>Fungi</taxon>
        <taxon>Dikarya</taxon>
        <taxon>Ascomycota</taxon>
        <taxon>Pezizomycotina</taxon>
        <taxon>Eurotiomycetes</taxon>
        <taxon>Eurotiomycetidae</taxon>
        <taxon>Eurotiales</taxon>
        <taxon>Aspergillaceae</taxon>
        <taxon>Penicillium</taxon>
    </lineage>
</organism>
<comment type="caution">
    <text evidence="2">The sequence shown here is derived from an EMBL/GenBank/DDBJ whole genome shotgun (WGS) entry which is preliminary data.</text>
</comment>
<reference evidence="2" key="1">
    <citation type="submission" date="2022-12" db="EMBL/GenBank/DDBJ databases">
        <authorList>
            <person name="Petersen C."/>
        </authorList>
    </citation>
    <scope>NUCLEOTIDE SEQUENCE</scope>
    <source>
        <strain evidence="2">IBT 16125</strain>
    </source>
</reference>
<reference evidence="2" key="2">
    <citation type="journal article" date="2023" name="IMA Fungus">
        <title>Comparative genomic study of the Penicillium genus elucidates a diverse pangenome and 15 lateral gene transfer events.</title>
        <authorList>
            <person name="Petersen C."/>
            <person name="Sorensen T."/>
            <person name="Nielsen M.R."/>
            <person name="Sondergaard T.E."/>
            <person name="Sorensen J.L."/>
            <person name="Fitzpatrick D.A."/>
            <person name="Frisvad J.C."/>
            <person name="Nielsen K.L."/>
        </authorList>
    </citation>
    <scope>NUCLEOTIDE SEQUENCE</scope>
    <source>
        <strain evidence="2">IBT 16125</strain>
    </source>
</reference>
<accession>A0AAD6CCS7</accession>
<dbReference type="RefSeq" id="XP_056769779.1">
    <property type="nucleotide sequence ID" value="XM_056905672.1"/>
</dbReference>
<gene>
    <name evidence="2" type="ORF">N7458_002289</name>
</gene>
<name>A0AAD6CCS7_9EURO</name>
<dbReference type="Proteomes" id="UP001213681">
    <property type="component" value="Unassembled WGS sequence"/>
</dbReference>
<dbReference type="GeneID" id="81595915"/>
<sequence length="84" mass="9919">MAYWANGQKRRTPGEYANDRRDFMDKTDEYIHPVVNFRVNWLKVQNSKDPSRPIYKPGNPEVKDERRKVGDKDGKPFFENDVCG</sequence>
<feature type="region of interest" description="Disordered" evidence="1">
    <location>
        <begin position="48"/>
        <end position="84"/>
    </location>
</feature>
<dbReference type="EMBL" id="JAPVEA010000002">
    <property type="protein sequence ID" value="KAJ5460737.1"/>
    <property type="molecule type" value="Genomic_DNA"/>
</dbReference>
<protein>
    <submittedName>
        <fullName evidence="2">Uncharacterized protein</fullName>
    </submittedName>
</protein>
<feature type="compositionally biased region" description="Basic and acidic residues" evidence="1">
    <location>
        <begin position="61"/>
        <end position="78"/>
    </location>
</feature>